<sequence length="133" mass="15322">MSEAFLGRGWKFPIQVDKATGRIKMSEYEEDIGEAIRIILGTTHGERLMRKDFGCGVQEFVFGLTDATTLHLLRSDIEEAIRQWEPRVHEVEVDARPDSGSNGRVNIHIKYVVRTTNNLFNQVYPFYLYEGTK</sequence>
<dbReference type="AlphaFoldDB" id="A0A4Y8PR89"/>
<reference evidence="2 3" key="1">
    <citation type="submission" date="2017-03" db="EMBL/GenBank/DDBJ databases">
        <title>Isolation of Levoglucosan Utilizing Bacteria.</title>
        <authorList>
            <person name="Arya A.S."/>
        </authorList>
    </citation>
    <scope>NUCLEOTIDE SEQUENCE [LARGE SCALE GENOMIC DNA]</scope>
    <source>
        <strain evidence="2 3">MEC069</strain>
    </source>
</reference>
<dbReference type="EMBL" id="MYFO01000053">
    <property type="protein sequence ID" value="TFE83248.1"/>
    <property type="molecule type" value="Genomic_DNA"/>
</dbReference>
<organism evidence="2 3">
    <name type="scientific">Paenibacillus athensensis</name>
    <dbReference type="NCBI Taxonomy" id="1967502"/>
    <lineage>
        <taxon>Bacteria</taxon>
        <taxon>Bacillati</taxon>
        <taxon>Bacillota</taxon>
        <taxon>Bacilli</taxon>
        <taxon>Bacillales</taxon>
        <taxon>Paenibacillaceae</taxon>
        <taxon>Paenibacillus</taxon>
    </lineage>
</organism>
<dbReference type="SUPFAM" id="SSF160719">
    <property type="entry name" value="gpW/gp25-like"/>
    <property type="match status" value="1"/>
</dbReference>
<gene>
    <name evidence="2" type="ORF">B5M42_23360</name>
</gene>
<dbReference type="Gene3D" id="3.10.450.40">
    <property type="match status" value="1"/>
</dbReference>
<keyword evidence="3" id="KW-1185">Reference proteome</keyword>
<dbReference type="Proteomes" id="UP000298246">
    <property type="component" value="Unassembled WGS sequence"/>
</dbReference>
<evidence type="ECO:0000313" key="3">
    <source>
        <dbReference type="Proteomes" id="UP000298246"/>
    </source>
</evidence>
<protein>
    <submittedName>
        <fullName evidence="2">Baseplate protein</fullName>
    </submittedName>
</protein>
<evidence type="ECO:0000313" key="2">
    <source>
        <dbReference type="EMBL" id="TFE83248.1"/>
    </source>
</evidence>
<feature type="domain" description="IraD/Gp25-like" evidence="1">
    <location>
        <begin position="27"/>
        <end position="117"/>
    </location>
</feature>
<accession>A0A4Y8PR89</accession>
<dbReference type="Pfam" id="PF04965">
    <property type="entry name" value="GPW_gp25"/>
    <property type="match status" value="1"/>
</dbReference>
<dbReference type="InterPro" id="IPR007048">
    <property type="entry name" value="IraD/Gp25-like"/>
</dbReference>
<dbReference type="RefSeq" id="WP_134757318.1">
    <property type="nucleotide sequence ID" value="NZ_MYFO02000009.1"/>
</dbReference>
<comment type="caution">
    <text evidence="2">The sequence shown here is derived from an EMBL/GenBank/DDBJ whole genome shotgun (WGS) entry which is preliminary data.</text>
</comment>
<name>A0A4Y8PR89_9BACL</name>
<proteinExistence type="predicted"/>
<dbReference type="OrthoDB" id="9802846at2"/>
<evidence type="ECO:0000259" key="1">
    <source>
        <dbReference type="Pfam" id="PF04965"/>
    </source>
</evidence>